<dbReference type="InterPro" id="IPR007249">
    <property type="entry name" value="DOP1_N"/>
</dbReference>
<organism evidence="6 7">
    <name type="scientific">Ajellomyces capsulatus (strain H143)</name>
    <name type="common">Darling's disease fungus</name>
    <name type="synonym">Histoplasma capsulatum</name>
    <dbReference type="NCBI Taxonomy" id="544712"/>
    <lineage>
        <taxon>Eukaryota</taxon>
        <taxon>Fungi</taxon>
        <taxon>Dikarya</taxon>
        <taxon>Ascomycota</taxon>
        <taxon>Pezizomycotina</taxon>
        <taxon>Eurotiomycetes</taxon>
        <taxon>Eurotiomycetidae</taxon>
        <taxon>Onygenales</taxon>
        <taxon>Ajellomycetaceae</taxon>
        <taxon>Histoplasma</taxon>
    </lineage>
</organism>
<dbReference type="EMBL" id="GG692429">
    <property type="protein sequence ID" value="EER39281.1"/>
    <property type="molecule type" value="Genomic_DNA"/>
</dbReference>
<keyword evidence="1" id="KW-0813">Transport</keyword>
<dbReference type="SUPFAM" id="SSF48371">
    <property type="entry name" value="ARM repeat"/>
    <property type="match status" value="1"/>
</dbReference>
<feature type="domain" description="DOP1 N-terminal" evidence="5">
    <location>
        <begin position="54"/>
        <end position="379"/>
    </location>
</feature>
<proteinExistence type="inferred from homology"/>
<evidence type="ECO:0000256" key="3">
    <source>
        <dbReference type="ARBA" id="ARBA00046326"/>
    </source>
</evidence>
<dbReference type="Proteomes" id="UP000002624">
    <property type="component" value="Unassembled WGS sequence"/>
</dbReference>
<dbReference type="GO" id="GO:0005768">
    <property type="term" value="C:endosome"/>
    <property type="evidence" value="ECO:0007669"/>
    <property type="project" value="TreeGrafter"/>
</dbReference>
<dbReference type="Pfam" id="PF04118">
    <property type="entry name" value="Dopey_N"/>
    <property type="match status" value="1"/>
</dbReference>
<evidence type="ECO:0000259" key="5">
    <source>
        <dbReference type="Pfam" id="PF04118"/>
    </source>
</evidence>
<dbReference type="GO" id="GO:0015031">
    <property type="term" value="P:protein transport"/>
    <property type="evidence" value="ECO:0007669"/>
    <property type="project" value="UniProtKB-KW"/>
</dbReference>
<dbReference type="GO" id="GO:0005802">
    <property type="term" value="C:trans-Golgi network"/>
    <property type="evidence" value="ECO:0007669"/>
    <property type="project" value="TreeGrafter"/>
</dbReference>
<dbReference type="GO" id="GO:0005829">
    <property type="term" value="C:cytosol"/>
    <property type="evidence" value="ECO:0007669"/>
    <property type="project" value="GOC"/>
</dbReference>
<dbReference type="PANTHER" id="PTHR14042:SF24">
    <property type="entry name" value="PROTEIN DOPEY-1 HOMOLOG"/>
    <property type="match status" value="1"/>
</dbReference>
<dbReference type="STRING" id="544712.C6HJK5"/>
<evidence type="ECO:0000256" key="4">
    <source>
        <dbReference type="SAM" id="MobiDB-lite"/>
    </source>
</evidence>
<dbReference type="InterPro" id="IPR040314">
    <property type="entry name" value="DOP1"/>
</dbReference>
<dbReference type="PANTHER" id="PTHR14042">
    <property type="entry name" value="DOPEY-RELATED"/>
    <property type="match status" value="1"/>
</dbReference>
<evidence type="ECO:0000313" key="7">
    <source>
        <dbReference type="Proteomes" id="UP000002624"/>
    </source>
</evidence>
<feature type="compositionally biased region" description="Low complexity" evidence="4">
    <location>
        <begin position="11"/>
        <end position="24"/>
    </location>
</feature>
<feature type="region of interest" description="Disordered" evidence="4">
    <location>
        <begin position="1"/>
        <end position="29"/>
    </location>
</feature>
<protein>
    <recommendedName>
        <fullName evidence="5">DOP1 N-terminal domain-containing protein</fullName>
    </recommendedName>
</protein>
<dbReference type="GO" id="GO:0006895">
    <property type="term" value="P:Golgi to endosome transport"/>
    <property type="evidence" value="ECO:0007669"/>
    <property type="project" value="InterPro"/>
</dbReference>
<sequence>MGLDPGDLTRSSSPSGSEASQPKSRAQAVDRMSLTPAEVDFCSPFVITEIHIKDKNYRRYAASVDRALSLFDTALQEWADYISFLSRLLKALQSHPPSLPIIPSKTIVARRLAQCLNPSLPSGVHQKALEVYGYIFSILEPDRLSRDLALYLPGIAPTLSFASLTVRPLFLSLVEAYIVDLDPSALRPALKSIILALLPGLEEETSEDFEAAIRIVNKFRKINLREDSLSDSNNDTSSQYFWQCLFLASITNPSRRLGVLAYLNRYLPKLGGTSPWLIHSESGKADRGSSLLSIADSIIMPEPGLLIRCFATGLSDEQLLVQRNFLDLLVTHLPLHSPVLQNRTTPNDLEILVAAAAGVVTRRDMSLNRRLWSWLLGPETSNGAQELSLGEAEPQLSSGHEASRVFDYENAKFQKSKAAQDITVFDGSLGSGRTSCSSNIPPSYA</sequence>
<reference evidence="7" key="1">
    <citation type="submission" date="2009-05" db="EMBL/GenBank/DDBJ databases">
        <title>The genome sequence of Ajellomyces capsulatus strain H143.</title>
        <authorList>
            <person name="Champion M."/>
            <person name="Cuomo C.A."/>
            <person name="Ma L.-J."/>
            <person name="Henn M.R."/>
            <person name="Sil A."/>
            <person name="Goldman B."/>
            <person name="Young S.K."/>
            <person name="Kodira C.D."/>
            <person name="Zeng Q."/>
            <person name="Koehrsen M."/>
            <person name="Alvarado L."/>
            <person name="Berlin A.M."/>
            <person name="Borenstein D."/>
            <person name="Chen Z."/>
            <person name="Engels R."/>
            <person name="Freedman E."/>
            <person name="Gellesch M."/>
            <person name="Goldberg J."/>
            <person name="Griggs A."/>
            <person name="Gujja S."/>
            <person name="Heiman D.I."/>
            <person name="Hepburn T.A."/>
            <person name="Howarth C."/>
            <person name="Jen D."/>
            <person name="Larson L."/>
            <person name="Lewis B."/>
            <person name="Mehta T."/>
            <person name="Park D."/>
            <person name="Pearson M."/>
            <person name="Roberts A."/>
            <person name="Saif S."/>
            <person name="Shea T.D."/>
            <person name="Shenoy N."/>
            <person name="Sisk P."/>
            <person name="Stolte C."/>
            <person name="Sykes S."/>
            <person name="Walk T."/>
            <person name="White J."/>
            <person name="Yandava C."/>
            <person name="Klein B."/>
            <person name="McEwen J.G."/>
            <person name="Puccia R."/>
            <person name="Goldman G.H."/>
            <person name="Felipe M.S."/>
            <person name="Nino-Vega G."/>
            <person name="San-Blas G."/>
            <person name="Taylor J.W."/>
            <person name="Mendoza L."/>
            <person name="Galagan J.E."/>
            <person name="Nusbaum C."/>
            <person name="Birren B.W."/>
        </authorList>
    </citation>
    <scope>NUCLEOTIDE SEQUENCE [LARGE SCALE GENOMIC DNA]</scope>
    <source>
        <strain evidence="7">H143</strain>
    </source>
</reference>
<evidence type="ECO:0000256" key="1">
    <source>
        <dbReference type="ARBA" id="ARBA00022448"/>
    </source>
</evidence>
<keyword evidence="2" id="KW-0653">Protein transport</keyword>
<evidence type="ECO:0000313" key="6">
    <source>
        <dbReference type="EMBL" id="EER39281.1"/>
    </source>
</evidence>
<accession>C6HJK5</accession>
<dbReference type="VEuPathDB" id="FungiDB:HCDG_06386"/>
<dbReference type="InterPro" id="IPR016024">
    <property type="entry name" value="ARM-type_fold"/>
</dbReference>
<dbReference type="HOGENOM" id="CLU_615328_0_0_1"/>
<dbReference type="AlphaFoldDB" id="C6HJK5"/>
<name>C6HJK5_AJECH</name>
<gene>
    <name evidence="6" type="ORF">HCDG_06386</name>
</gene>
<comment type="similarity">
    <text evidence="3">Belongs to the DOP1 family.</text>
</comment>
<evidence type="ECO:0000256" key="2">
    <source>
        <dbReference type="ARBA" id="ARBA00022927"/>
    </source>
</evidence>